<dbReference type="Gene3D" id="3.80.20.20">
    <property type="entry name" value="Receptor L-domain"/>
    <property type="match status" value="2"/>
</dbReference>
<evidence type="ECO:0000256" key="4">
    <source>
        <dbReference type="ARBA" id="ARBA00022729"/>
    </source>
</evidence>
<dbReference type="InterPro" id="IPR051648">
    <property type="entry name" value="CWI-Assembly_Regulator"/>
</dbReference>
<name>A0A0E9MZY8_9BACT</name>
<keyword evidence="4" id="KW-0732">Signal</keyword>
<dbReference type="PROSITE" id="PS51257">
    <property type="entry name" value="PROKAR_LIPOPROTEIN"/>
    <property type="match status" value="1"/>
</dbReference>
<evidence type="ECO:0000256" key="1">
    <source>
        <dbReference type="ARBA" id="ARBA00004191"/>
    </source>
</evidence>
<organism evidence="6 7">
    <name type="scientific">Flavihumibacter petaseus NBRC 106054</name>
    <dbReference type="NCBI Taxonomy" id="1220578"/>
    <lineage>
        <taxon>Bacteria</taxon>
        <taxon>Pseudomonadati</taxon>
        <taxon>Bacteroidota</taxon>
        <taxon>Chitinophagia</taxon>
        <taxon>Chitinophagales</taxon>
        <taxon>Chitinophagaceae</taxon>
        <taxon>Flavihumibacter</taxon>
    </lineage>
</organism>
<evidence type="ECO:0000256" key="5">
    <source>
        <dbReference type="ARBA" id="ARBA00023180"/>
    </source>
</evidence>
<dbReference type="STRING" id="1220578.FPE01S_01_17110"/>
<keyword evidence="3" id="KW-0964">Secreted</keyword>
<dbReference type="EMBL" id="BBWV01000001">
    <property type="protein sequence ID" value="GAO42695.1"/>
    <property type="molecule type" value="Genomic_DNA"/>
</dbReference>
<protein>
    <recommendedName>
        <fullName evidence="8">Receptor L-domain domain-containing protein</fullName>
    </recommendedName>
</protein>
<keyword evidence="5" id="KW-0325">Glycoprotein</keyword>
<dbReference type="SUPFAM" id="SSF52058">
    <property type="entry name" value="L domain-like"/>
    <property type="match status" value="3"/>
</dbReference>
<comment type="caution">
    <text evidence="6">The sequence shown here is derived from an EMBL/GenBank/DDBJ whole genome shotgun (WGS) entry which is preliminary data.</text>
</comment>
<evidence type="ECO:0000256" key="3">
    <source>
        <dbReference type="ARBA" id="ARBA00022525"/>
    </source>
</evidence>
<dbReference type="InterPro" id="IPR036941">
    <property type="entry name" value="Rcpt_L-dom_sf"/>
</dbReference>
<comment type="subcellular location">
    <subcellularLocation>
        <location evidence="1">Secreted</location>
        <location evidence="1">Cell wall</location>
    </subcellularLocation>
</comment>
<dbReference type="PANTHER" id="PTHR31018">
    <property type="entry name" value="SPORULATION-SPECIFIC PROTEIN-RELATED"/>
    <property type="match status" value="1"/>
</dbReference>
<dbReference type="GO" id="GO:0030313">
    <property type="term" value="C:cell envelope"/>
    <property type="evidence" value="ECO:0007669"/>
    <property type="project" value="UniProtKB-SubCell"/>
</dbReference>
<evidence type="ECO:0000313" key="6">
    <source>
        <dbReference type="EMBL" id="GAO42695.1"/>
    </source>
</evidence>
<evidence type="ECO:0000256" key="2">
    <source>
        <dbReference type="ARBA" id="ARBA00022512"/>
    </source>
</evidence>
<keyword evidence="7" id="KW-1185">Reference proteome</keyword>
<gene>
    <name evidence="6" type="ORF">FPE01S_01_17110</name>
</gene>
<dbReference type="AlphaFoldDB" id="A0A0E9MZY8"/>
<sequence>MKQLITSLFCVVILFSCNKDSVIDNPDPNPDTKTELPTIITDPYSDFTRFSITVNGTLKDSGSSKIIETGFVVDTFAAPTLEKNLNILVRPTDSYGKMQVIITNIPAGKKYYLRAYARNNKGVAYGNEITFSSLAEKVYFGSITLSTQQEVIEFGRGHYTTINGSLFLTGSITDLAPLKDLAIIDYALEVTNTNQLTTLNGMDSIMAVGAAGFFHGMRFENNTALKELNALKNLTSNNGPLIIVNNDELTDLSGFDNITYNSFGNIDIQLCEKLTSLHGLEKLNWLDGGILISDNPNLTDISAFGNLSVVTWNIRIYGNPALPDLHGFEGLHKLDGLEISGNAVLADISGLINIDSVDNGILLTGNEALRDLTGLKNLKETPDIVIRESPGLYSLNGLQNIKKLSRGITIANTGVTSLAGLENLAQASRLEIIFNEKLKNLQGLNGFTSAPGYGSTVIVSRNDQLESLDGLEKLKNVDGQIYMGFNPLLNNFCALKTLALTGWNGAFILEGNNTNPGIQEIANNCQ</sequence>
<dbReference type="Proteomes" id="UP000033121">
    <property type="component" value="Unassembled WGS sequence"/>
</dbReference>
<keyword evidence="2" id="KW-0134">Cell wall</keyword>
<proteinExistence type="predicted"/>
<dbReference type="RefSeq" id="WP_046368335.1">
    <property type="nucleotide sequence ID" value="NZ_BBWV01000001.1"/>
</dbReference>
<evidence type="ECO:0000313" key="7">
    <source>
        <dbReference type="Proteomes" id="UP000033121"/>
    </source>
</evidence>
<accession>A0A0E9MZY8</accession>
<reference evidence="6 7" key="1">
    <citation type="submission" date="2015-04" db="EMBL/GenBank/DDBJ databases">
        <title>Whole genome shotgun sequence of Flavihumibacter petaseus NBRC 106054.</title>
        <authorList>
            <person name="Miyazawa S."/>
            <person name="Hosoyama A."/>
            <person name="Hashimoto M."/>
            <person name="Noguchi M."/>
            <person name="Tsuchikane K."/>
            <person name="Ohji S."/>
            <person name="Yamazoe A."/>
            <person name="Ichikawa N."/>
            <person name="Kimura A."/>
            <person name="Fujita N."/>
        </authorList>
    </citation>
    <scope>NUCLEOTIDE SEQUENCE [LARGE SCALE GENOMIC DNA]</scope>
    <source>
        <strain evidence="6 7">NBRC 106054</strain>
    </source>
</reference>
<dbReference type="PANTHER" id="PTHR31018:SF3">
    <property type="entry name" value="RECEPTOR PROTEIN-TYROSINE KINASE"/>
    <property type="match status" value="1"/>
</dbReference>
<evidence type="ECO:0008006" key="8">
    <source>
        <dbReference type="Google" id="ProtNLM"/>
    </source>
</evidence>
<dbReference type="OrthoDB" id="9765957at2"/>